<proteinExistence type="predicted"/>
<accession>A0A2H2ZKC8</accession>
<protein>
    <recommendedName>
        <fullName evidence="4">Ankyrin repeat protein</fullName>
    </recommendedName>
</protein>
<sequence>MDAVELNQRASEDKDKAVERTAASDNADSTIHVDSLTHKFKLSPLYIAVALAHVEVAEMLLTRYHANPNIVVGRADIHKGTRTVHVLEAALQHPRV</sequence>
<name>A0A2H2ZKC8_TRIPA</name>
<dbReference type="AlphaFoldDB" id="A0A2H2ZKC8"/>
<dbReference type="InterPro" id="IPR002110">
    <property type="entry name" value="Ankyrin_rpt"/>
</dbReference>
<evidence type="ECO:0008006" key="4">
    <source>
        <dbReference type="Google" id="ProtNLM"/>
    </source>
</evidence>
<gene>
    <name evidence="2" type="ORF">A9Z42_0015270</name>
</gene>
<organism evidence="2 3">
    <name type="scientific">Trichoderma parareesei</name>
    <name type="common">Filamentous fungus</name>
    <dbReference type="NCBI Taxonomy" id="858221"/>
    <lineage>
        <taxon>Eukaryota</taxon>
        <taxon>Fungi</taxon>
        <taxon>Dikarya</taxon>
        <taxon>Ascomycota</taxon>
        <taxon>Pezizomycotina</taxon>
        <taxon>Sordariomycetes</taxon>
        <taxon>Hypocreomycetidae</taxon>
        <taxon>Hypocreales</taxon>
        <taxon>Hypocreaceae</taxon>
        <taxon>Trichoderma</taxon>
    </lineage>
</organism>
<keyword evidence="3" id="KW-1185">Reference proteome</keyword>
<dbReference type="Proteomes" id="UP000219286">
    <property type="component" value="Unassembled WGS sequence"/>
</dbReference>
<dbReference type="Pfam" id="PF00023">
    <property type="entry name" value="Ank"/>
    <property type="match status" value="1"/>
</dbReference>
<evidence type="ECO:0000313" key="2">
    <source>
        <dbReference type="EMBL" id="OTA01165.1"/>
    </source>
</evidence>
<evidence type="ECO:0000256" key="1">
    <source>
        <dbReference type="SAM" id="MobiDB-lite"/>
    </source>
</evidence>
<reference evidence="2 3" key="1">
    <citation type="journal article" date="2015" name="Genome Announc.">
        <title>Genome sequence and annotation of Trichoderma parareesei, the ancestor of the cellulase producer Trichoderma reesei.</title>
        <authorList>
            <person name="Yang D."/>
            <person name="Pomraning K."/>
            <person name="Kopchinskiy A."/>
            <person name="Karimi Aghcheh R."/>
            <person name="Atanasova L."/>
            <person name="Chenthamara K."/>
            <person name="Baker S.E."/>
            <person name="Zhang R."/>
            <person name="Shen Q."/>
            <person name="Freitag M."/>
            <person name="Kubicek C.P."/>
            <person name="Druzhinina I.S."/>
        </authorList>
    </citation>
    <scope>NUCLEOTIDE SEQUENCE [LARGE SCALE GENOMIC DNA]</scope>
    <source>
        <strain evidence="2 3">CBS 125925</strain>
    </source>
</reference>
<evidence type="ECO:0000313" key="3">
    <source>
        <dbReference type="Proteomes" id="UP000219286"/>
    </source>
</evidence>
<feature type="compositionally biased region" description="Basic and acidic residues" evidence="1">
    <location>
        <begin position="10"/>
        <end position="19"/>
    </location>
</feature>
<feature type="region of interest" description="Disordered" evidence="1">
    <location>
        <begin position="1"/>
        <end position="28"/>
    </location>
</feature>
<comment type="caution">
    <text evidence="2">The sequence shown here is derived from an EMBL/GenBank/DDBJ whole genome shotgun (WGS) entry which is preliminary data.</text>
</comment>
<dbReference type="EMBL" id="LFMI01000180">
    <property type="protein sequence ID" value="OTA01165.1"/>
    <property type="molecule type" value="Genomic_DNA"/>
</dbReference>